<accession>A0A323UEQ5</accession>
<dbReference type="SUPFAM" id="SSF55797">
    <property type="entry name" value="PR-1-like"/>
    <property type="match status" value="1"/>
</dbReference>
<dbReference type="PANTHER" id="PTHR31157">
    <property type="entry name" value="SCP DOMAIN-CONTAINING PROTEIN"/>
    <property type="match status" value="1"/>
</dbReference>
<reference evidence="3 4" key="1">
    <citation type="submission" date="2018-06" db="EMBL/GenBank/DDBJ databases">
        <title>Draft Whole-Genome Sequence of the purple photosynthetic bacterium Rhodospeudomonas palustris XCP.</title>
        <authorList>
            <person name="Rayyan A."/>
            <person name="Meyer T.E."/>
            <person name="Kyndt J.A."/>
        </authorList>
    </citation>
    <scope>NUCLEOTIDE SEQUENCE [LARGE SCALE GENOMIC DNA]</scope>
    <source>
        <strain evidence="3 4">XCP</strain>
    </source>
</reference>
<gene>
    <name evidence="3" type="ORF">DNX69_19105</name>
</gene>
<evidence type="ECO:0000313" key="3">
    <source>
        <dbReference type="EMBL" id="PZA11392.1"/>
    </source>
</evidence>
<dbReference type="InterPro" id="IPR014044">
    <property type="entry name" value="CAP_dom"/>
</dbReference>
<dbReference type="Pfam" id="PF00188">
    <property type="entry name" value="CAP"/>
    <property type="match status" value="1"/>
</dbReference>
<keyword evidence="1" id="KW-0732">Signal</keyword>
<dbReference type="RefSeq" id="WP_110787476.1">
    <property type="nucleotide sequence ID" value="NZ_QKQS01000023.1"/>
</dbReference>
<evidence type="ECO:0000259" key="2">
    <source>
        <dbReference type="Pfam" id="PF00188"/>
    </source>
</evidence>
<proteinExistence type="predicted"/>
<dbReference type="Proteomes" id="UP000248134">
    <property type="component" value="Unassembled WGS sequence"/>
</dbReference>
<dbReference type="PANTHER" id="PTHR31157:SF1">
    <property type="entry name" value="SCP DOMAIN-CONTAINING PROTEIN"/>
    <property type="match status" value="1"/>
</dbReference>
<dbReference type="EMBL" id="QKQS01000023">
    <property type="protein sequence ID" value="PZA11392.1"/>
    <property type="molecule type" value="Genomic_DNA"/>
</dbReference>
<comment type="caution">
    <text evidence="3">The sequence shown here is derived from an EMBL/GenBank/DDBJ whole genome shotgun (WGS) entry which is preliminary data.</text>
</comment>
<dbReference type="CDD" id="cd05379">
    <property type="entry name" value="CAP_bacterial"/>
    <property type="match status" value="1"/>
</dbReference>
<feature type="chain" id="PRO_5016388936" description="SCP domain-containing protein" evidence="1">
    <location>
        <begin position="38"/>
        <end position="329"/>
    </location>
</feature>
<dbReference type="Gene3D" id="3.40.33.10">
    <property type="entry name" value="CAP"/>
    <property type="match status" value="2"/>
</dbReference>
<protein>
    <recommendedName>
        <fullName evidence="2">SCP domain-containing protein</fullName>
    </recommendedName>
</protein>
<name>A0A323UEQ5_RHOPL</name>
<evidence type="ECO:0000313" key="4">
    <source>
        <dbReference type="Proteomes" id="UP000248134"/>
    </source>
</evidence>
<sequence>MLDPIRAQLCRVCSASAGGWLALAAVAATLIAAPASAEAPEDIDQLRQRALELVNAARQQHGLSPLQLGEALNDAAQRHADDMFKRNYYSHNSPEGNDVQDRYIAAGGSRWRLVAENIARCAGCRPPATTGTVEQLQQGWMNSPHHRENILREGLDRFGYGLVDDGEQGLYGVQTFAGAGTPRGSSPDDKPQVLAEDQVLPRMTDLINRARKAKGAGPLQPSRALTEVATAMMPPESSDGIELKDGDAFQNLPADQRRSFRSIGVIAEACGGCGAEATAADLRAFRRQWLDNPQYQQRLLDPELTYLGFALQVDGRGRKVALAVLGKHR</sequence>
<dbReference type="InterPro" id="IPR035940">
    <property type="entry name" value="CAP_sf"/>
</dbReference>
<feature type="signal peptide" evidence="1">
    <location>
        <begin position="1"/>
        <end position="37"/>
    </location>
</feature>
<dbReference type="AlphaFoldDB" id="A0A323UEQ5"/>
<evidence type="ECO:0000256" key="1">
    <source>
        <dbReference type="SAM" id="SignalP"/>
    </source>
</evidence>
<dbReference type="OrthoDB" id="419320at2"/>
<feature type="domain" description="SCP" evidence="2">
    <location>
        <begin position="51"/>
        <end position="174"/>
    </location>
</feature>
<organism evidence="3 4">
    <name type="scientific">Rhodopseudomonas palustris</name>
    <dbReference type="NCBI Taxonomy" id="1076"/>
    <lineage>
        <taxon>Bacteria</taxon>
        <taxon>Pseudomonadati</taxon>
        <taxon>Pseudomonadota</taxon>
        <taxon>Alphaproteobacteria</taxon>
        <taxon>Hyphomicrobiales</taxon>
        <taxon>Nitrobacteraceae</taxon>
        <taxon>Rhodopseudomonas</taxon>
    </lineage>
</organism>